<gene>
    <name evidence="2" type="ORF">GCM10017667_53610</name>
</gene>
<reference evidence="2" key="1">
    <citation type="journal article" date="2014" name="Int. J. Syst. Evol. Microbiol.">
        <title>Complete genome sequence of Corynebacterium casei LMG S-19264T (=DSM 44701T), isolated from a smear-ripened cheese.</title>
        <authorList>
            <consortium name="US DOE Joint Genome Institute (JGI-PGF)"/>
            <person name="Walter F."/>
            <person name="Albersmeier A."/>
            <person name="Kalinowski J."/>
            <person name="Ruckert C."/>
        </authorList>
    </citation>
    <scope>NUCLEOTIDE SEQUENCE</scope>
    <source>
        <strain evidence="2">JCM 4122</strain>
    </source>
</reference>
<dbReference type="Proteomes" id="UP000632849">
    <property type="component" value="Unassembled WGS sequence"/>
</dbReference>
<protein>
    <submittedName>
        <fullName evidence="2">Uncharacterized protein</fullName>
    </submittedName>
</protein>
<dbReference type="EMBL" id="BNBE01000002">
    <property type="protein sequence ID" value="GHG13153.1"/>
    <property type="molecule type" value="Genomic_DNA"/>
</dbReference>
<comment type="caution">
    <text evidence="2">The sequence shown here is derived from an EMBL/GenBank/DDBJ whole genome shotgun (WGS) entry which is preliminary data.</text>
</comment>
<evidence type="ECO:0000256" key="1">
    <source>
        <dbReference type="SAM" id="MobiDB-lite"/>
    </source>
</evidence>
<sequence length="63" mass="6789">MRRGRHVVGQNGDMSYVAIPSFRTIEKLLSPVSSPASRKAAASGDSPDRMLPAGTWTPTFSKL</sequence>
<name>A0A919BV28_STRFL</name>
<evidence type="ECO:0000313" key="2">
    <source>
        <dbReference type="EMBL" id="GHG13153.1"/>
    </source>
</evidence>
<organism evidence="2 3">
    <name type="scientific">Streptomyces filamentosus</name>
    <name type="common">Streptomyces roseosporus</name>
    <dbReference type="NCBI Taxonomy" id="67294"/>
    <lineage>
        <taxon>Bacteria</taxon>
        <taxon>Bacillati</taxon>
        <taxon>Actinomycetota</taxon>
        <taxon>Actinomycetes</taxon>
        <taxon>Kitasatosporales</taxon>
        <taxon>Streptomycetaceae</taxon>
        <taxon>Streptomyces</taxon>
    </lineage>
</organism>
<dbReference type="AlphaFoldDB" id="A0A919BV28"/>
<accession>A0A919BV28</accession>
<reference evidence="2" key="2">
    <citation type="submission" date="2020-09" db="EMBL/GenBank/DDBJ databases">
        <authorList>
            <person name="Sun Q."/>
            <person name="Ohkuma M."/>
        </authorList>
    </citation>
    <scope>NUCLEOTIDE SEQUENCE</scope>
    <source>
        <strain evidence="2">JCM 4122</strain>
    </source>
</reference>
<keyword evidence="3" id="KW-1185">Reference proteome</keyword>
<feature type="region of interest" description="Disordered" evidence="1">
    <location>
        <begin position="30"/>
        <end position="63"/>
    </location>
</feature>
<proteinExistence type="predicted"/>
<evidence type="ECO:0000313" key="3">
    <source>
        <dbReference type="Proteomes" id="UP000632849"/>
    </source>
</evidence>